<organism evidence="1 2">
    <name type="scientific">Abeliophyllum distichum</name>
    <dbReference type="NCBI Taxonomy" id="126358"/>
    <lineage>
        <taxon>Eukaryota</taxon>
        <taxon>Viridiplantae</taxon>
        <taxon>Streptophyta</taxon>
        <taxon>Embryophyta</taxon>
        <taxon>Tracheophyta</taxon>
        <taxon>Spermatophyta</taxon>
        <taxon>Magnoliopsida</taxon>
        <taxon>eudicotyledons</taxon>
        <taxon>Gunneridae</taxon>
        <taxon>Pentapetalae</taxon>
        <taxon>asterids</taxon>
        <taxon>lamiids</taxon>
        <taxon>Lamiales</taxon>
        <taxon>Oleaceae</taxon>
        <taxon>Forsythieae</taxon>
        <taxon>Abeliophyllum</taxon>
    </lineage>
</organism>
<protein>
    <submittedName>
        <fullName evidence="1">Uncharacterized protein</fullName>
    </submittedName>
</protein>
<evidence type="ECO:0000313" key="1">
    <source>
        <dbReference type="EMBL" id="KAL2484490.1"/>
    </source>
</evidence>
<keyword evidence="2" id="KW-1185">Reference proteome</keyword>
<reference evidence="2" key="1">
    <citation type="submission" date="2024-07" db="EMBL/GenBank/DDBJ databases">
        <title>Two chromosome-level genome assemblies of Korean endemic species Abeliophyllum distichum and Forsythia ovata (Oleaceae).</title>
        <authorList>
            <person name="Jang H."/>
        </authorList>
    </citation>
    <scope>NUCLEOTIDE SEQUENCE [LARGE SCALE GENOMIC DNA]</scope>
</reference>
<dbReference type="Proteomes" id="UP001604336">
    <property type="component" value="Unassembled WGS sequence"/>
</dbReference>
<gene>
    <name evidence="1" type="ORF">Adt_29246</name>
</gene>
<dbReference type="AlphaFoldDB" id="A0ABD1R7U1"/>
<comment type="caution">
    <text evidence="1">The sequence shown here is derived from an EMBL/GenBank/DDBJ whole genome shotgun (WGS) entry which is preliminary data.</text>
</comment>
<evidence type="ECO:0000313" key="2">
    <source>
        <dbReference type="Proteomes" id="UP001604336"/>
    </source>
</evidence>
<dbReference type="EMBL" id="JBFOLK010000009">
    <property type="protein sequence ID" value="KAL2484490.1"/>
    <property type="molecule type" value="Genomic_DNA"/>
</dbReference>
<accession>A0ABD1R7U1</accession>
<proteinExistence type="predicted"/>
<name>A0ABD1R7U1_9LAMI</name>
<sequence length="110" mass="12500">MHPLIHLVVPLWHPTISLKLQLPRLASEIFPYISIEFLCIRILLGNVEHLYLVTLKALLGKEELGEKKHKTTISHNPIQINSFVLSMVFVRPLVKTLDNNNSLVCNNAVV</sequence>